<proteinExistence type="predicted"/>
<reference evidence="1" key="2">
    <citation type="submission" date="2015-03" db="UniProtKB">
        <authorList>
            <consortium name="EnsemblPlants"/>
        </authorList>
    </citation>
    <scope>IDENTIFICATION</scope>
</reference>
<dbReference type="Proteomes" id="UP000026960">
    <property type="component" value="Chromosome 6"/>
</dbReference>
<evidence type="ECO:0000313" key="2">
    <source>
        <dbReference type="Proteomes" id="UP000026960"/>
    </source>
</evidence>
<dbReference type="GO" id="GO:0006364">
    <property type="term" value="P:rRNA processing"/>
    <property type="evidence" value="ECO:0007669"/>
    <property type="project" value="TreeGrafter"/>
</dbReference>
<sequence length="261" mass="28374">MMRKRESERGLELFNKGRLETGTELAKFCSHALLALDVLVHPREHCLQYDPKIPLRRAAHGDQGSLSIASDNEVLDSGRCKNLHSACKNQATENSGDEVNEWLFSTDDAPIDAFVEDNTAENHEVKEMSRDHLVQKDTVIGEHQEIVLNKFHGELLVPTSSRTDADVAIAGTKGGTYNSPADYMDLGGATFSNNKDDQHGRTISGAASSSQNVARHTAPICDASGVSGTEWDSLDPFLDIGNFGTETTFSLDMANLDPGSN</sequence>
<evidence type="ECO:0000313" key="1">
    <source>
        <dbReference type="EnsemblPlants" id="OBART06G13900.1"/>
    </source>
</evidence>
<reference evidence="1" key="1">
    <citation type="journal article" date="2009" name="Rice">
        <title>De Novo Next Generation Sequencing of Plant Genomes.</title>
        <authorList>
            <person name="Rounsley S."/>
            <person name="Marri P.R."/>
            <person name="Yu Y."/>
            <person name="He R."/>
            <person name="Sisneros N."/>
            <person name="Goicoechea J.L."/>
            <person name="Lee S.J."/>
            <person name="Angelova A."/>
            <person name="Kudrna D."/>
            <person name="Luo M."/>
            <person name="Affourtit J."/>
            <person name="Desany B."/>
            <person name="Knight J."/>
            <person name="Niazi F."/>
            <person name="Egholm M."/>
            <person name="Wing R.A."/>
        </authorList>
    </citation>
    <scope>NUCLEOTIDE SEQUENCE [LARGE SCALE GENOMIC DNA]</scope>
    <source>
        <strain evidence="1">cv. IRGC 105608</strain>
    </source>
</reference>
<dbReference type="Gramene" id="OBART06G13900.1">
    <property type="protein sequence ID" value="OBART06G13900.1"/>
    <property type="gene ID" value="OBART06G13900"/>
</dbReference>
<dbReference type="PANTHER" id="PTHR34105:SF1">
    <property type="entry name" value="PROLINE-, GLUTAMIC ACID- AND LEUCINE-RICH PROTEIN 1"/>
    <property type="match status" value="1"/>
</dbReference>
<protein>
    <submittedName>
        <fullName evidence="1">Uncharacterized protein</fullName>
    </submittedName>
</protein>
<name>A0A0D3GGA6_9ORYZ</name>
<keyword evidence="2" id="KW-1185">Reference proteome</keyword>
<dbReference type="PANTHER" id="PTHR34105">
    <property type="entry name" value="PROLINE-, GLUTAMIC ACID- AND LEUCINE-RICH PROTEIN 1"/>
    <property type="match status" value="1"/>
</dbReference>
<dbReference type="GO" id="GO:0005634">
    <property type="term" value="C:nucleus"/>
    <property type="evidence" value="ECO:0007669"/>
    <property type="project" value="TreeGrafter"/>
</dbReference>
<accession>A0A0D3GGA6</accession>
<dbReference type="EnsemblPlants" id="OBART06G13900.1">
    <property type="protein sequence ID" value="OBART06G13900.1"/>
    <property type="gene ID" value="OBART06G13900"/>
</dbReference>
<dbReference type="AlphaFoldDB" id="A0A0D3GGA6"/>
<organism evidence="1">
    <name type="scientific">Oryza barthii</name>
    <dbReference type="NCBI Taxonomy" id="65489"/>
    <lineage>
        <taxon>Eukaryota</taxon>
        <taxon>Viridiplantae</taxon>
        <taxon>Streptophyta</taxon>
        <taxon>Embryophyta</taxon>
        <taxon>Tracheophyta</taxon>
        <taxon>Spermatophyta</taxon>
        <taxon>Magnoliopsida</taxon>
        <taxon>Liliopsida</taxon>
        <taxon>Poales</taxon>
        <taxon>Poaceae</taxon>
        <taxon>BOP clade</taxon>
        <taxon>Oryzoideae</taxon>
        <taxon>Oryzeae</taxon>
        <taxon>Oryzinae</taxon>
        <taxon>Oryza</taxon>
    </lineage>
</organism>